<dbReference type="PANTHER" id="PTHR34139">
    <property type="entry name" value="UPF0331 PROTEIN MJ0127"/>
    <property type="match status" value="1"/>
</dbReference>
<keyword evidence="2" id="KW-1277">Toxin-antitoxin system</keyword>
<evidence type="ECO:0000313" key="7">
    <source>
        <dbReference type="EMBL" id="PXX80021.1"/>
    </source>
</evidence>
<name>A0A318KQD2_9FIRM</name>
<evidence type="ECO:0000256" key="2">
    <source>
        <dbReference type="ARBA" id="ARBA00022649"/>
    </source>
</evidence>
<evidence type="ECO:0000256" key="5">
    <source>
        <dbReference type="ARBA" id="ARBA00022801"/>
    </source>
</evidence>
<keyword evidence="1" id="KW-0597">Phosphoprotein</keyword>
<dbReference type="InterPro" id="IPR051813">
    <property type="entry name" value="HepT_RNase_toxin"/>
</dbReference>
<dbReference type="GO" id="GO:0004540">
    <property type="term" value="F:RNA nuclease activity"/>
    <property type="evidence" value="ECO:0007669"/>
    <property type="project" value="InterPro"/>
</dbReference>
<dbReference type="AlphaFoldDB" id="A0A318KQD2"/>
<evidence type="ECO:0000256" key="4">
    <source>
        <dbReference type="ARBA" id="ARBA00022741"/>
    </source>
</evidence>
<comment type="similarity">
    <text evidence="6">Belongs to the HepT RNase toxin family.</text>
</comment>
<dbReference type="Proteomes" id="UP000247612">
    <property type="component" value="Unassembled WGS sequence"/>
</dbReference>
<comment type="caution">
    <text evidence="7">The sequence shown here is derived from an EMBL/GenBank/DDBJ whole genome shotgun (WGS) entry which is preliminary data.</text>
</comment>
<keyword evidence="8" id="KW-1185">Reference proteome</keyword>
<evidence type="ECO:0000256" key="6">
    <source>
        <dbReference type="ARBA" id="ARBA00024207"/>
    </source>
</evidence>
<keyword evidence="3" id="KW-0540">Nuclease</keyword>
<dbReference type="STRING" id="1034346.GCA_000313565_01517"/>
<proteinExistence type="inferred from homology"/>
<keyword evidence="4" id="KW-0547">Nucleotide-binding</keyword>
<evidence type="ECO:0000313" key="8">
    <source>
        <dbReference type="Proteomes" id="UP000247612"/>
    </source>
</evidence>
<reference evidence="7 8" key="1">
    <citation type="submission" date="2018-05" db="EMBL/GenBank/DDBJ databases">
        <title>Genomic Encyclopedia of Type Strains, Phase IV (KMG-IV): sequencing the most valuable type-strain genomes for metagenomic binning, comparative biology and taxonomic classification.</title>
        <authorList>
            <person name="Goeker M."/>
        </authorList>
    </citation>
    <scope>NUCLEOTIDE SEQUENCE [LARGE SCALE GENOMIC DNA]</scope>
    <source>
        <strain evidence="7 8">JC118</strain>
    </source>
</reference>
<dbReference type="Pfam" id="PF01934">
    <property type="entry name" value="HepT-like"/>
    <property type="match status" value="1"/>
</dbReference>
<dbReference type="GO" id="GO:0000166">
    <property type="term" value="F:nucleotide binding"/>
    <property type="evidence" value="ECO:0007669"/>
    <property type="project" value="UniProtKB-KW"/>
</dbReference>
<dbReference type="GO" id="GO:0016787">
    <property type="term" value="F:hydrolase activity"/>
    <property type="evidence" value="ECO:0007669"/>
    <property type="project" value="UniProtKB-KW"/>
</dbReference>
<dbReference type="EMBL" id="QJKH01000004">
    <property type="protein sequence ID" value="PXX80021.1"/>
    <property type="molecule type" value="Genomic_DNA"/>
</dbReference>
<gene>
    <name evidence="7" type="ORF">DES51_10423</name>
</gene>
<dbReference type="InterPro" id="IPR008201">
    <property type="entry name" value="HepT-like"/>
</dbReference>
<dbReference type="OrthoDB" id="9810538at2"/>
<organism evidence="7 8">
    <name type="scientific">Dielma fastidiosa</name>
    <dbReference type="NCBI Taxonomy" id="1034346"/>
    <lineage>
        <taxon>Bacteria</taxon>
        <taxon>Bacillati</taxon>
        <taxon>Bacillota</taxon>
        <taxon>Erysipelotrichia</taxon>
        <taxon>Erysipelotrichales</taxon>
        <taxon>Erysipelotrichaceae</taxon>
        <taxon>Dielma</taxon>
    </lineage>
</organism>
<keyword evidence="5" id="KW-0378">Hydrolase</keyword>
<dbReference type="PANTHER" id="PTHR34139:SF1">
    <property type="entry name" value="RNASE MJ1380-RELATED"/>
    <property type="match status" value="1"/>
</dbReference>
<dbReference type="RefSeq" id="WP_022937820.1">
    <property type="nucleotide sequence ID" value="NZ_CABKRQ010000004.1"/>
</dbReference>
<evidence type="ECO:0000256" key="3">
    <source>
        <dbReference type="ARBA" id="ARBA00022722"/>
    </source>
</evidence>
<dbReference type="GO" id="GO:0110001">
    <property type="term" value="C:toxin-antitoxin complex"/>
    <property type="evidence" value="ECO:0007669"/>
    <property type="project" value="InterPro"/>
</dbReference>
<dbReference type="InterPro" id="IPR037038">
    <property type="entry name" value="HepT-like_sf"/>
</dbReference>
<protein>
    <submittedName>
        <fullName evidence="7">Uncharacterized protein with HEPN domain</fullName>
    </submittedName>
</protein>
<accession>A0A318KQD2</accession>
<dbReference type="Gene3D" id="1.20.120.580">
    <property type="entry name" value="bsu32300-like"/>
    <property type="match status" value="1"/>
</dbReference>
<sequence>MDNKKDNQYYIKKIVTDLEFIIEHTEGLTQSELEDNELLTDSVMFRLIQISENADRLTDNFKNQTSIPWRAVKGMRNRIVHEYGDVDLTVVYDTVHEDLPELLHELNKICKQTVKN</sequence>
<evidence type="ECO:0000256" key="1">
    <source>
        <dbReference type="ARBA" id="ARBA00022553"/>
    </source>
</evidence>